<feature type="region of interest" description="Disordered" evidence="1">
    <location>
        <begin position="138"/>
        <end position="161"/>
    </location>
</feature>
<comment type="caution">
    <text evidence="2">The sequence shown here is derived from an EMBL/GenBank/DDBJ whole genome shotgun (WGS) entry which is preliminary data.</text>
</comment>
<evidence type="ECO:0000256" key="1">
    <source>
        <dbReference type="SAM" id="MobiDB-lite"/>
    </source>
</evidence>
<name>A0A6A2X0A6_HIBSY</name>
<sequence>MPGKLLGSPITFLPRTELPGRLSTGTRDESHPSRGRRRKQKKEGKVDGGGLYSLENIKKDYRLKKQRIHAGLWMKEIAKLEEAKLGDSADDIDRLLDSCSESLSLSLSLSCSLFLSYVRINEISWIFDSANADLENSKIPSSSELKNKPDGWETTSKTPDGNVWKMSQREEDILLQEFDRRIAYCKFQIANSIKTHIFSRRRPIDGWKYMIEEIGPNARQGHCFKVTEFIRLFDKTIQGGEVRN</sequence>
<reference evidence="2" key="1">
    <citation type="submission" date="2019-09" db="EMBL/GenBank/DDBJ databases">
        <title>Draft genome information of white flower Hibiscus syriacus.</title>
        <authorList>
            <person name="Kim Y.-M."/>
        </authorList>
    </citation>
    <scope>NUCLEOTIDE SEQUENCE [LARGE SCALE GENOMIC DNA]</scope>
    <source>
        <strain evidence="2">YM2019G1</strain>
    </source>
</reference>
<dbReference type="EMBL" id="VEPZ02001568">
    <property type="protein sequence ID" value="KAE8667631.1"/>
    <property type="molecule type" value="Genomic_DNA"/>
</dbReference>
<dbReference type="AlphaFoldDB" id="A0A6A2X0A6"/>
<evidence type="ECO:0000313" key="3">
    <source>
        <dbReference type="Proteomes" id="UP000436088"/>
    </source>
</evidence>
<proteinExistence type="predicted"/>
<feature type="compositionally biased region" description="Basic residues" evidence="1">
    <location>
        <begin position="33"/>
        <end position="42"/>
    </location>
</feature>
<organism evidence="2 3">
    <name type="scientific">Hibiscus syriacus</name>
    <name type="common">Rose of Sharon</name>
    <dbReference type="NCBI Taxonomy" id="106335"/>
    <lineage>
        <taxon>Eukaryota</taxon>
        <taxon>Viridiplantae</taxon>
        <taxon>Streptophyta</taxon>
        <taxon>Embryophyta</taxon>
        <taxon>Tracheophyta</taxon>
        <taxon>Spermatophyta</taxon>
        <taxon>Magnoliopsida</taxon>
        <taxon>eudicotyledons</taxon>
        <taxon>Gunneridae</taxon>
        <taxon>Pentapetalae</taxon>
        <taxon>rosids</taxon>
        <taxon>malvids</taxon>
        <taxon>Malvales</taxon>
        <taxon>Malvaceae</taxon>
        <taxon>Malvoideae</taxon>
        <taxon>Hibiscus</taxon>
    </lineage>
</organism>
<accession>A0A6A2X0A6</accession>
<dbReference type="PANTHER" id="PTHR35476">
    <property type="entry name" value="MUCIN-LIKE PROTEIN"/>
    <property type="match status" value="1"/>
</dbReference>
<gene>
    <name evidence="2" type="ORF">F3Y22_tig00112383pilonHSYRG00121</name>
</gene>
<protein>
    <submittedName>
        <fullName evidence="2">Uncharacterized protein</fullName>
    </submittedName>
</protein>
<feature type="region of interest" description="Disordered" evidence="1">
    <location>
        <begin position="1"/>
        <end position="47"/>
    </location>
</feature>
<keyword evidence="3" id="KW-1185">Reference proteome</keyword>
<dbReference type="InterPro" id="IPR052851">
    <property type="entry name" value="GCD1_mitochondrial"/>
</dbReference>
<dbReference type="Proteomes" id="UP000436088">
    <property type="component" value="Unassembled WGS sequence"/>
</dbReference>
<evidence type="ECO:0000313" key="2">
    <source>
        <dbReference type="EMBL" id="KAE8667631.1"/>
    </source>
</evidence>
<dbReference type="PANTHER" id="PTHR35476:SF2">
    <property type="entry name" value="MUCIN-LIKE PROTEIN"/>
    <property type="match status" value="1"/>
</dbReference>